<dbReference type="AlphaFoldDB" id="A0A9N9CXR1"/>
<proteinExistence type="predicted"/>
<dbReference type="EMBL" id="CAJVPJ010002179">
    <property type="protein sequence ID" value="CAG8614962.1"/>
    <property type="molecule type" value="Genomic_DNA"/>
</dbReference>
<comment type="caution">
    <text evidence="1">The sequence shown here is derived from an EMBL/GenBank/DDBJ whole genome shotgun (WGS) entry which is preliminary data.</text>
</comment>
<accession>A0A9N9CXR1</accession>
<evidence type="ECO:0000313" key="1">
    <source>
        <dbReference type="EMBL" id="CAG8614962.1"/>
    </source>
</evidence>
<sequence>MTDEVLTTAFALDFDGWKDLSLPPFKELDYTFNDLQRIFVELVEACTIGKRLKLKDLIVQINQALGEIKDDSALAAYKLASYAREMIIYLECISNRDTTVDDAMTSLAFIGESVKVEGKFLEKIIKRLEDLSKEFYSIADNLGNISDDWQFVSEEANQSEFQDVTTPQRLLHRVSQFVKTETLNLLQFNDGTIAHNRNTEKRTDADIRMIFSRIQAKLSLLLLFLEESSQFWRTQQQTINGLISEMNRTRGTEVIKISQIMGRAIIEKWTEAEKKSNQYFCAIKELQPLAVVQANPYSKER</sequence>
<dbReference type="OrthoDB" id="10326057at2759"/>
<dbReference type="Proteomes" id="UP000789572">
    <property type="component" value="Unassembled WGS sequence"/>
</dbReference>
<protein>
    <submittedName>
        <fullName evidence="1">10592_t:CDS:1</fullName>
    </submittedName>
</protein>
<gene>
    <name evidence="1" type="ORF">POCULU_LOCUS8135</name>
</gene>
<evidence type="ECO:0000313" key="2">
    <source>
        <dbReference type="Proteomes" id="UP000789572"/>
    </source>
</evidence>
<organism evidence="1 2">
    <name type="scientific">Paraglomus occultum</name>
    <dbReference type="NCBI Taxonomy" id="144539"/>
    <lineage>
        <taxon>Eukaryota</taxon>
        <taxon>Fungi</taxon>
        <taxon>Fungi incertae sedis</taxon>
        <taxon>Mucoromycota</taxon>
        <taxon>Glomeromycotina</taxon>
        <taxon>Glomeromycetes</taxon>
        <taxon>Paraglomerales</taxon>
        <taxon>Paraglomeraceae</taxon>
        <taxon>Paraglomus</taxon>
    </lineage>
</organism>
<reference evidence="1" key="1">
    <citation type="submission" date="2021-06" db="EMBL/GenBank/DDBJ databases">
        <authorList>
            <person name="Kallberg Y."/>
            <person name="Tangrot J."/>
            <person name="Rosling A."/>
        </authorList>
    </citation>
    <scope>NUCLEOTIDE SEQUENCE</scope>
    <source>
        <strain evidence="1">IA702</strain>
    </source>
</reference>
<keyword evidence="2" id="KW-1185">Reference proteome</keyword>
<name>A0A9N9CXR1_9GLOM</name>